<keyword evidence="2" id="KW-1185">Reference proteome</keyword>
<dbReference type="Gramene" id="OMO81704">
    <property type="protein sequence ID" value="OMO81704"/>
    <property type="gene ID" value="CCACVL1_12278"/>
</dbReference>
<dbReference type="Proteomes" id="UP000188268">
    <property type="component" value="Unassembled WGS sequence"/>
</dbReference>
<comment type="caution">
    <text evidence="1">The sequence shown here is derived from an EMBL/GenBank/DDBJ whole genome shotgun (WGS) entry which is preliminary data.</text>
</comment>
<reference evidence="1 2" key="1">
    <citation type="submission" date="2013-09" db="EMBL/GenBank/DDBJ databases">
        <title>Corchorus capsularis genome sequencing.</title>
        <authorList>
            <person name="Alam M."/>
            <person name="Haque M.S."/>
            <person name="Islam M.S."/>
            <person name="Emdad E.M."/>
            <person name="Islam M.M."/>
            <person name="Ahmed B."/>
            <person name="Halim A."/>
            <person name="Hossen Q.M.M."/>
            <person name="Hossain M.Z."/>
            <person name="Ahmed R."/>
            <person name="Khan M.M."/>
            <person name="Islam R."/>
            <person name="Rashid M.M."/>
            <person name="Khan S.A."/>
            <person name="Rahman M.S."/>
            <person name="Alam M."/>
        </authorList>
    </citation>
    <scope>NUCLEOTIDE SEQUENCE [LARGE SCALE GENOMIC DNA]</scope>
    <source>
        <strain evidence="2">cv. CVL-1</strain>
        <tissue evidence="1">Whole seedling</tissue>
    </source>
</reference>
<proteinExistence type="predicted"/>
<sequence length="24" mass="2807">MGRMEGARKERGYEVIEELAVLNR</sequence>
<accession>A0A1R3IGJ6</accession>
<evidence type="ECO:0000313" key="2">
    <source>
        <dbReference type="Proteomes" id="UP000188268"/>
    </source>
</evidence>
<dbReference type="AlphaFoldDB" id="A0A1R3IGJ6"/>
<name>A0A1R3IGJ6_COCAP</name>
<dbReference type="EMBL" id="AWWV01010099">
    <property type="protein sequence ID" value="OMO81704.1"/>
    <property type="molecule type" value="Genomic_DNA"/>
</dbReference>
<protein>
    <submittedName>
        <fullName evidence="1">Uncharacterized protein</fullName>
    </submittedName>
</protein>
<evidence type="ECO:0000313" key="1">
    <source>
        <dbReference type="EMBL" id="OMO81704.1"/>
    </source>
</evidence>
<gene>
    <name evidence="1" type="ORF">CCACVL1_12278</name>
</gene>
<organism evidence="1 2">
    <name type="scientific">Corchorus capsularis</name>
    <name type="common">Jute</name>
    <dbReference type="NCBI Taxonomy" id="210143"/>
    <lineage>
        <taxon>Eukaryota</taxon>
        <taxon>Viridiplantae</taxon>
        <taxon>Streptophyta</taxon>
        <taxon>Embryophyta</taxon>
        <taxon>Tracheophyta</taxon>
        <taxon>Spermatophyta</taxon>
        <taxon>Magnoliopsida</taxon>
        <taxon>eudicotyledons</taxon>
        <taxon>Gunneridae</taxon>
        <taxon>Pentapetalae</taxon>
        <taxon>rosids</taxon>
        <taxon>malvids</taxon>
        <taxon>Malvales</taxon>
        <taxon>Malvaceae</taxon>
        <taxon>Grewioideae</taxon>
        <taxon>Apeibeae</taxon>
        <taxon>Corchorus</taxon>
    </lineage>
</organism>